<dbReference type="RefSeq" id="WP_377710123.1">
    <property type="nucleotide sequence ID" value="NZ_JBHSMP010000009.1"/>
</dbReference>
<proteinExistence type="predicted"/>
<protein>
    <submittedName>
        <fullName evidence="1">Winged helix-turn-helix domain-containing protein</fullName>
    </submittedName>
</protein>
<reference evidence="2" key="1">
    <citation type="journal article" date="2019" name="Int. J. Syst. Evol. Microbiol.">
        <title>The Global Catalogue of Microorganisms (GCM) 10K type strain sequencing project: providing services to taxonomists for standard genome sequencing and annotation.</title>
        <authorList>
            <consortium name="The Broad Institute Genomics Platform"/>
            <consortium name="The Broad Institute Genome Sequencing Center for Infectious Disease"/>
            <person name="Wu L."/>
            <person name="Ma J."/>
        </authorList>
    </citation>
    <scope>NUCLEOTIDE SEQUENCE [LARGE SCALE GENOMIC DNA]</scope>
    <source>
        <strain evidence="2">CCUG 56042</strain>
    </source>
</reference>
<evidence type="ECO:0000313" key="1">
    <source>
        <dbReference type="EMBL" id="MFC5428346.1"/>
    </source>
</evidence>
<gene>
    <name evidence="1" type="ORF">ACFPTO_05925</name>
</gene>
<dbReference type="InterPro" id="IPR036390">
    <property type="entry name" value="WH_DNA-bd_sf"/>
</dbReference>
<dbReference type="Gene3D" id="1.10.10.10">
    <property type="entry name" value="Winged helix-like DNA-binding domain superfamily/Winged helix DNA-binding domain"/>
    <property type="match status" value="1"/>
</dbReference>
<evidence type="ECO:0000313" key="2">
    <source>
        <dbReference type="Proteomes" id="UP001596103"/>
    </source>
</evidence>
<dbReference type="EMBL" id="JBHSMP010000009">
    <property type="protein sequence ID" value="MFC5428346.1"/>
    <property type="molecule type" value="Genomic_DNA"/>
</dbReference>
<comment type="caution">
    <text evidence="1">The sequence shown here is derived from an EMBL/GenBank/DDBJ whole genome shotgun (WGS) entry which is preliminary data.</text>
</comment>
<keyword evidence="2" id="KW-1185">Reference proteome</keyword>
<sequence>MSGKYGKHGAAGTHETRLKVLREIERGGEMDTATVSQRARVSHRAAGGHIRQLLDYGVLIERFEERQGRGRHKHRFVRRSDMPLPKEVEVALDKGWWPVADFDLYNAFRSMVSVDQAKPVPYGAALFFVGLQPVGKAFDTAAND</sequence>
<dbReference type="Proteomes" id="UP001596103">
    <property type="component" value="Unassembled WGS sequence"/>
</dbReference>
<name>A0ABW0J5X8_9BURK</name>
<accession>A0ABW0J5X8</accession>
<dbReference type="InterPro" id="IPR036388">
    <property type="entry name" value="WH-like_DNA-bd_sf"/>
</dbReference>
<organism evidence="1 2">
    <name type="scientific">Paraburkholderia denitrificans</name>
    <dbReference type="NCBI Taxonomy" id="694025"/>
    <lineage>
        <taxon>Bacteria</taxon>
        <taxon>Pseudomonadati</taxon>
        <taxon>Pseudomonadota</taxon>
        <taxon>Betaproteobacteria</taxon>
        <taxon>Burkholderiales</taxon>
        <taxon>Burkholderiaceae</taxon>
        <taxon>Paraburkholderia</taxon>
    </lineage>
</organism>
<dbReference type="SUPFAM" id="SSF46785">
    <property type="entry name" value="Winged helix' DNA-binding domain"/>
    <property type="match status" value="1"/>
</dbReference>